<feature type="compositionally biased region" description="Basic and acidic residues" evidence="1">
    <location>
        <begin position="1"/>
        <end position="12"/>
    </location>
</feature>
<evidence type="ECO:0000313" key="3">
    <source>
        <dbReference type="Proteomes" id="UP001342314"/>
    </source>
</evidence>
<dbReference type="Proteomes" id="UP001342314">
    <property type="component" value="Unassembled WGS sequence"/>
</dbReference>
<feature type="region of interest" description="Disordered" evidence="1">
    <location>
        <begin position="61"/>
        <end position="94"/>
    </location>
</feature>
<sequence length="171" mass="18309">MSERRPNLDARSRFPPIAPVQKKPSLSTLSDISDTWPPPGLSSRFSDWTPSVDGAQSLVSMRNAADGGSGYDADILNTDQGGSTGPSDVVKVTPPSPTFYSPLIHSCEVEAPGRQPYPHFFLDVPPLASTRSLHGVRPVKPEPSTTPIHRSCPDLRRFTAAVPAIVPPVCA</sequence>
<dbReference type="AlphaFoldDB" id="A0AAV5G828"/>
<protein>
    <submittedName>
        <fullName evidence="2">Uncharacterized protein</fullName>
    </submittedName>
</protein>
<gene>
    <name evidence="2" type="ORF">Rhopal_001682-T1</name>
</gene>
<feature type="region of interest" description="Disordered" evidence="1">
    <location>
        <begin position="1"/>
        <end position="49"/>
    </location>
</feature>
<proteinExistence type="predicted"/>
<evidence type="ECO:0000256" key="1">
    <source>
        <dbReference type="SAM" id="MobiDB-lite"/>
    </source>
</evidence>
<comment type="caution">
    <text evidence="2">The sequence shown here is derived from an EMBL/GenBank/DDBJ whole genome shotgun (WGS) entry which is preliminary data.</text>
</comment>
<keyword evidence="3" id="KW-1185">Reference proteome</keyword>
<reference evidence="2 3" key="1">
    <citation type="submission" date="2021-12" db="EMBL/GenBank/DDBJ databases">
        <title>High titer production of polyol ester of fatty acids by Rhodotorula paludigena BS15 towards product separation-free biomass refinery.</title>
        <authorList>
            <person name="Mano J."/>
            <person name="Ono H."/>
            <person name="Tanaka T."/>
            <person name="Naito K."/>
            <person name="Sushida H."/>
            <person name="Ike M."/>
            <person name="Tokuyasu K."/>
            <person name="Kitaoka M."/>
        </authorList>
    </citation>
    <scope>NUCLEOTIDE SEQUENCE [LARGE SCALE GENOMIC DNA]</scope>
    <source>
        <strain evidence="2 3">BS15</strain>
    </source>
</reference>
<name>A0AAV5G828_9BASI</name>
<accession>A0AAV5G828</accession>
<evidence type="ECO:0000313" key="2">
    <source>
        <dbReference type="EMBL" id="GJN88716.1"/>
    </source>
</evidence>
<organism evidence="2 3">
    <name type="scientific">Rhodotorula paludigena</name>
    <dbReference type="NCBI Taxonomy" id="86838"/>
    <lineage>
        <taxon>Eukaryota</taxon>
        <taxon>Fungi</taxon>
        <taxon>Dikarya</taxon>
        <taxon>Basidiomycota</taxon>
        <taxon>Pucciniomycotina</taxon>
        <taxon>Microbotryomycetes</taxon>
        <taxon>Sporidiobolales</taxon>
        <taxon>Sporidiobolaceae</taxon>
        <taxon>Rhodotorula</taxon>
    </lineage>
</organism>
<feature type="compositionally biased region" description="Polar residues" evidence="1">
    <location>
        <begin position="24"/>
        <end position="33"/>
    </location>
</feature>
<dbReference type="EMBL" id="BQKY01000003">
    <property type="protein sequence ID" value="GJN88716.1"/>
    <property type="molecule type" value="Genomic_DNA"/>
</dbReference>